<evidence type="ECO:0000256" key="2">
    <source>
        <dbReference type="SAM" id="MobiDB-lite"/>
    </source>
</evidence>
<dbReference type="InterPro" id="IPR036400">
    <property type="entry name" value="Cyt_B5-like_heme/steroid_sf"/>
</dbReference>
<name>A0AAV4XBX5_CAEEX</name>
<reference evidence="5 6" key="1">
    <citation type="submission" date="2021-06" db="EMBL/GenBank/DDBJ databases">
        <title>Caerostris extrusa draft genome.</title>
        <authorList>
            <person name="Kono N."/>
            <person name="Arakawa K."/>
        </authorList>
    </citation>
    <scope>NUCLEOTIDE SEQUENCE [LARGE SCALE GENOMIC DNA]</scope>
</reference>
<comment type="caution">
    <text evidence="5">The sequence shown here is derived from an EMBL/GenBank/DDBJ whole genome shotgun (WGS) entry which is preliminary data.</text>
</comment>
<dbReference type="GO" id="GO:0016020">
    <property type="term" value="C:membrane"/>
    <property type="evidence" value="ECO:0007669"/>
    <property type="project" value="TreeGrafter"/>
</dbReference>
<dbReference type="InterPro" id="IPR050577">
    <property type="entry name" value="MAPR/NEUFC/NENF-like"/>
</dbReference>
<keyword evidence="3" id="KW-0472">Membrane</keyword>
<evidence type="ECO:0000313" key="6">
    <source>
        <dbReference type="Proteomes" id="UP001054945"/>
    </source>
</evidence>
<keyword evidence="3" id="KW-1133">Transmembrane helix</keyword>
<dbReference type="EMBL" id="BPLR01017496">
    <property type="protein sequence ID" value="GIY92094.1"/>
    <property type="molecule type" value="Genomic_DNA"/>
</dbReference>
<comment type="similarity">
    <text evidence="1">Belongs to the cytochrome b5 family. MAPR subfamily.</text>
</comment>
<gene>
    <name evidence="5" type="primary">Cyb5d2</name>
    <name evidence="5" type="ORF">CEXT_70331</name>
</gene>
<protein>
    <submittedName>
        <fullName evidence="5">Neuferricin</fullName>
    </submittedName>
</protein>
<dbReference type="SMART" id="SM01117">
    <property type="entry name" value="Cyt-b5"/>
    <property type="match status" value="1"/>
</dbReference>
<evidence type="ECO:0000256" key="1">
    <source>
        <dbReference type="ARBA" id="ARBA00038357"/>
    </source>
</evidence>
<evidence type="ECO:0000256" key="3">
    <source>
        <dbReference type="SAM" id="Phobius"/>
    </source>
</evidence>
<evidence type="ECO:0000313" key="5">
    <source>
        <dbReference type="EMBL" id="GIY92094.1"/>
    </source>
</evidence>
<dbReference type="AlphaFoldDB" id="A0AAV4XBX5"/>
<dbReference type="SUPFAM" id="SSF55856">
    <property type="entry name" value="Cytochrome b5-like heme/steroid binding domain"/>
    <property type="match status" value="1"/>
</dbReference>
<dbReference type="GO" id="GO:0012505">
    <property type="term" value="C:endomembrane system"/>
    <property type="evidence" value="ECO:0007669"/>
    <property type="project" value="TreeGrafter"/>
</dbReference>
<dbReference type="InterPro" id="IPR001199">
    <property type="entry name" value="Cyt_B5-like_heme/steroid-bd"/>
</dbReference>
<dbReference type="Proteomes" id="UP001054945">
    <property type="component" value="Unassembled WGS sequence"/>
</dbReference>
<evidence type="ECO:0000259" key="4">
    <source>
        <dbReference type="SMART" id="SM01117"/>
    </source>
</evidence>
<accession>A0AAV4XBX5</accession>
<feature type="domain" description="Cytochrome b5 heme-binding" evidence="4">
    <location>
        <begin position="78"/>
        <end position="178"/>
    </location>
</feature>
<proteinExistence type="inferred from homology"/>
<dbReference type="Gene3D" id="3.10.120.10">
    <property type="entry name" value="Cytochrome b5-like heme/steroid binding domain"/>
    <property type="match status" value="1"/>
</dbReference>
<feature type="compositionally biased region" description="Basic and acidic residues" evidence="2">
    <location>
        <begin position="280"/>
        <end position="289"/>
    </location>
</feature>
<dbReference type="PANTHER" id="PTHR10281:SF4">
    <property type="entry name" value="NEUFERRICIN"/>
    <property type="match status" value="1"/>
</dbReference>
<keyword evidence="3" id="KW-0812">Transmembrane</keyword>
<organism evidence="5 6">
    <name type="scientific">Caerostris extrusa</name>
    <name type="common">Bark spider</name>
    <name type="synonym">Caerostris bankana</name>
    <dbReference type="NCBI Taxonomy" id="172846"/>
    <lineage>
        <taxon>Eukaryota</taxon>
        <taxon>Metazoa</taxon>
        <taxon>Ecdysozoa</taxon>
        <taxon>Arthropoda</taxon>
        <taxon>Chelicerata</taxon>
        <taxon>Arachnida</taxon>
        <taxon>Araneae</taxon>
        <taxon>Araneomorphae</taxon>
        <taxon>Entelegynae</taxon>
        <taxon>Araneoidea</taxon>
        <taxon>Araneidae</taxon>
        <taxon>Caerostris</taxon>
    </lineage>
</organism>
<sequence>MGSRSITAITIGLFLILIAVYFGSDSYNIIQNACQTIGVSENFYVKSALNFIQPNEAGQKTPDTGSDLKKAKNTQLLLTPEELKLYDGGPNSKGLYLALLGEVFDVEKGAQHYKPGGGYAFSLVCICRKDATRAYITGDFSESGLIEDVSDLDSGSLASLQDWLSFYKEEYKHVGKVIGKYYGKNGQPTKELLLVKEKMNAVTENKWMEKMNNENFPPCNSEWSKEKGSKVWCTKKSGGVDREWIGVPRELVIQGKDPRCVCVKNYGPPSSDPNSSQHNDNGDLDHPQLREYPGCQPTSNTCSVSHP</sequence>
<feature type="transmembrane region" description="Helical" evidence="3">
    <location>
        <begin position="6"/>
        <end position="23"/>
    </location>
</feature>
<dbReference type="PANTHER" id="PTHR10281">
    <property type="entry name" value="MEMBRANE-ASSOCIATED PROGESTERONE RECEPTOR COMPONENT-RELATED"/>
    <property type="match status" value="1"/>
</dbReference>
<feature type="compositionally biased region" description="Polar residues" evidence="2">
    <location>
        <begin position="296"/>
        <end position="307"/>
    </location>
</feature>
<feature type="region of interest" description="Disordered" evidence="2">
    <location>
        <begin position="264"/>
        <end position="307"/>
    </location>
</feature>
<keyword evidence="6" id="KW-1185">Reference proteome</keyword>